<dbReference type="PANTHER" id="PTHR44145">
    <property type="entry name" value="DNAJ HOMOLOG SUBFAMILY A MEMBER 3, MITOCHONDRIAL"/>
    <property type="match status" value="1"/>
</dbReference>
<dbReference type="CDD" id="cd06257">
    <property type="entry name" value="DnaJ"/>
    <property type="match status" value="1"/>
</dbReference>
<evidence type="ECO:0000313" key="4">
    <source>
        <dbReference type="Proteomes" id="UP000199514"/>
    </source>
</evidence>
<protein>
    <submittedName>
        <fullName evidence="3">Curved DNA-binding protein</fullName>
    </submittedName>
</protein>
<gene>
    <name evidence="3" type="ORF">SAMN05421780_104179</name>
</gene>
<dbReference type="PROSITE" id="PS50076">
    <property type="entry name" value="DNAJ_2"/>
    <property type="match status" value="1"/>
</dbReference>
<dbReference type="SUPFAM" id="SSF46565">
    <property type="entry name" value="Chaperone J-domain"/>
    <property type="match status" value="1"/>
</dbReference>
<dbReference type="Proteomes" id="UP000199514">
    <property type="component" value="Unassembled WGS sequence"/>
</dbReference>
<organism evidence="3 4">
    <name type="scientific">Flexibacter flexilis DSM 6793</name>
    <dbReference type="NCBI Taxonomy" id="927664"/>
    <lineage>
        <taxon>Bacteria</taxon>
        <taxon>Pseudomonadati</taxon>
        <taxon>Bacteroidota</taxon>
        <taxon>Cytophagia</taxon>
        <taxon>Cytophagales</taxon>
        <taxon>Flexibacteraceae</taxon>
        <taxon>Flexibacter</taxon>
    </lineage>
</organism>
<dbReference type="InterPro" id="IPR051938">
    <property type="entry name" value="Apopto_cytoskel_mod"/>
</dbReference>
<reference evidence="3 4" key="1">
    <citation type="submission" date="2016-10" db="EMBL/GenBank/DDBJ databases">
        <authorList>
            <person name="de Groot N.N."/>
        </authorList>
    </citation>
    <scope>NUCLEOTIDE SEQUENCE [LARGE SCALE GENOMIC DNA]</scope>
    <source>
        <strain evidence="3 4">DSM 6793</strain>
    </source>
</reference>
<name>A0A1I1I2G6_9BACT</name>
<evidence type="ECO:0000256" key="1">
    <source>
        <dbReference type="ARBA" id="ARBA00023186"/>
    </source>
</evidence>
<dbReference type="GO" id="GO:0003677">
    <property type="term" value="F:DNA binding"/>
    <property type="evidence" value="ECO:0007669"/>
    <property type="project" value="UniProtKB-KW"/>
</dbReference>
<evidence type="ECO:0000313" key="3">
    <source>
        <dbReference type="EMBL" id="SFC30346.1"/>
    </source>
</evidence>
<dbReference type="InterPro" id="IPR036869">
    <property type="entry name" value="J_dom_sf"/>
</dbReference>
<evidence type="ECO:0000259" key="2">
    <source>
        <dbReference type="PROSITE" id="PS50076"/>
    </source>
</evidence>
<feature type="domain" description="J" evidence="2">
    <location>
        <begin position="3"/>
        <end position="63"/>
    </location>
</feature>
<dbReference type="RefSeq" id="WP_221405362.1">
    <property type="nucleotide sequence ID" value="NZ_FOLE01000004.1"/>
</dbReference>
<accession>A0A1I1I2G6</accession>
<dbReference type="Gene3D" id="1.10.287.110">
    <property type="entry name" value="DnaJ domain"/>
    <property type="match status" value="1"/>
</dbReference>
<keyword evidence="1" id="KW-0143">Chaperone</keyword>
<sequence length="63" mass="7403">MKNYYYLLGIANNANPEEIKKAYKQLALKFHPDKNNGDKFFEERFKDIQEAHEVLSNATQRAV</sequence>
<dbReference type="Pfam" id="PF00226">
    <property type="entry name" value="DnaJ"/>
    <property type="match status" value="1"/>
</dbReference>
<dbReference type="InterPro" id="IPR001623">
    <property type="entry name" value="DnaJ_domain"/>
</dbReference>
<dbReference type="PRINTS" id="PR00625">
    <property type="entry name" value="JDOMAIN"/>
</dbReference>
<dbReference type="EMBL" id="FOLE01000004">
    <property type="protein sequence ID" value="SFC30346.1"/>
    <property type="molecule type" value="Genomic_DNA"/>
</dbReference>
<dbReference type="AlphaFoldDB" id="A0A1I1I2G6"/>
<dbReference type="STRING" id="927664.SAMN05421780_104179"/>
<dbReference type="PANTHER" id="PTHR44145:SF3">
    <property type="entry name" value="DNAJ HOMOLOG SUBFAMILY A MEMBER 3, MITOCHONDRIAL"/>
    <property type="match status" value="1"/>
</dbReference>
<keyword evidence="4" id="KW-1185">Reference proteome</keyword>
<keyword evidence="3" id="KW-0238">DNA-binding</keyword>
<dbReference type="SMART" id="SM00271">
    <property type="entry name" value="DnaJ"/>
    <property type="match status" value="1"/>
</dbReference>
<proteinExistence type="predicted"/>